<dbReference type="EMBL" id="JABBWK010000095">
    <property type="protein sequence ID" value="KAG1893578.1"/>
    <property type="molecule type" value="Genomic_DNA"/>
</dbReference>
<protein>
    <submittedName>
        <fullName evidence="1">Uncharacterized protein</fullName>
    </submittedName>
</protein>
<name>A0AAD4HEF2_9AGAM</name>
<evidence type="ECO:0000313" key="2">
    <source>
        <dbReference type="Proteomes" id="UP001195769"/>
    </source>
</evidence>
<organism evidence="1 2">
    <name type="scientific">Suillus fuscotomentosus</name>
    <dbReference type="NCBI Taxonomy" id="1912939"/>
    <lineage>
        <taxon>Eukaryota</taxon>
        <taxon>Fungi</taxon>
        <taxon>Dikarya</taxon>
        <taxon>Basidiomycota</taxon>
        <taxon>Agaricomycotina</taxon>
        <taxon>Agaricomycetes</taxon>
        <taxon>Agaricomycetidae</taxon>
        <taxon>Boletales</taxon>
        <taxon>Suillineae</taxon>
        <taxon>Suillaceae</taxon>
        <taxon>Suillus</taxon>
    </lineage>
</organism>
<gene>
    <name evidence="1" type="ORF">F5891DRAFT_1258641</name>
</gene>
<dbReference type="RefSeq" id="XP_041219154.1">
    <property type="nucleotide sequence ID" value="XM_041370096.1"/>
</dbReference>
<dbReference type="Proteomes" id="UP001195769">
    <property type="component" value="Unassembled WGS sequence"/>
</dbReference>
<dbReference type="AlphaFoldDB" id="A0AAD4HEF2"/>
<sequence length="304" mass="33468">MPGSSESRFISGKNLQVPSWRIPAGIYVSINVDSRRRWKSAISVLSSDESVAWGDTVTLPSNASPALSIEISASYKLGRVLGGGEVIGKLQLSWDELLDHGDHPFDLSFRAVRGVKHSITLKVAVVHACDDKNGTLFDTVKLLETQMLATYDFLDTKSTDVDICEAVQLYHELLPLCPEGTYLRSIAVGENGVDYVIGGCNNLPIDGSDEDMHLRRVVLQLCPLGHRLRPRILDELARAVKARFDQHGNIDDLDMSIQLRREAVSLSPEGHAGRDTYLNNLAVSLVFRSQHQGNPNDLNEAISL</sequence>
<reference evidence="1" key="1">
    <citation type="journal article" date="2020" name="New Phytol.">
        <title>Comparative genomics reveals dynamic genome evolution in host specialist ectomycorrhizal fungi.</title>
        <authorList>
            <person name="Lofgren L.A."/>
            <person name="Nguyen N.H."/>
            <person name="Vilgalys R."/>
            <person name="Ruytinx J."/>
            <person name="Liao H.L."/>
            <person name="Branco S."/>
            <person name="Kuo A."/>
            <person name="LaButti K."/>
            <person name="Lipzen A."/>
            <person name="Andreopoulos W."/>
            <person name="Pangilinan J."/>
            <person name="Riley R."/>
            <person name="Hundley H."/>
            <person name="Na H."/>
            <person name="Barry K."/>
            <person name="Grigoriev I.V."/>
            <person name="Stajich J.E."/>
            <person name="Kennedy P.G."/>
        </authorList>
    </citation>
    <scope>NUCLEOTIDE SEQUENCE</scope>
    <source>
        <strain evidence="1">FC203</strain>
    </source>
</reference>
<dbReference type="GeneID" id="64664394"/>
<comment type="caution">
    <text evidence="1">The sequence shown here is derived from an EMBL/GenBank/DDBJ whole genome shotgun (WGS) entry which is preliminary data.</text>
</comment>
<accession>A0AAD4HEF2</accession>
<proteinExistence type="predicted"/>
<evidence type="ECO:0000313" key="1">
    <source>
        <dbReference type="EMBL" id="KAG1893578.1"/>
    </source>
</evidence>
<keyword evidence="2" id="KW-1185">Reference proteome</keyword>